<feature type="transmembrane region" description="Helical" evidence="1">
    <location>
        <begin position="286"/>
        <end position="303"/>
    </location>
</feature>
<dbReference type="PANTHER" id="PTHR23028:SF53">
    <property type="entry name" value="ACYL_TRANSF_3 DOMAIN-CONTAINING PROTEIN"/>
    <property type="match status" value="1"/>
</dbReference>
<dbReference type="RefSeq" id="WP_207365124.1">
    <property type="nucleotide sequence ID" value="NZ_JAFMYV010000006.1"/>
</dbReference>
<feature type="transmembrane region" description="Helical" evidence="1">
    <location>
        <begin position="7"/>
        <end position="25"/>
    </location>
</feature>
<reference evidence="3" key="1">
    <citation type="submission" date="2021-03" db="EMBL/GenBank/DDBJ databases">
        <title>Fibrella sp. HMF5335 genome sequencing and assembly.</title>
        <authorList>
            <person name="Kang H."/>
            <person name="Kim H."/>
            <person name="Bae S."/>
            <person name="Joh K."/>
        </authorList>
    </citation>
    <scope>NUCLEOTIDE SEQUENCE</scope>
    <source>
        <strain evidence="3">HMF5335</strain>
    </source>
</reference>
<feature type="transmembrane region" description="Helical" evidence="1">
    <location>
        <begin position="315"/>
        <end position="340"/>
    </location>
</feature>
<feature type="transmembrane region" description="Helical" evidence="1">
    <location>
        <begin position="45"/>
        <end position="63"/>
    </location>
</feature>
<gene>
    <name evidence="3" type="ORF">J2I47_13560</name>
</gene>
<dbReference type="GO" id="GO:0016747">
    <property type="term" value="F:acyltransferase activity, transferring groups other than amino-acyl groups"/>
    <property type="evidence" value="ECO:0007669"/>
    <property type="project" value="InterPro"/>
</dbReference>
<dbReference type="Pfam" id="PF01757">
    <property type="entry name" value="Acyl_transf_3"/>
    <property type="match status" value="1"/>
</dbReference>
<feature type="transmembrane region" description="Helical" evidence="1">
    <location>
        <begin position="230"/>
        <end position="248"/>
    </location>
</feature>
<dbReference type="EMBL" id="JAFMYV010000006">
    <property type="protein sequence ID" value="MBO0937578.1"/>
    <property type="molecule type" value="Genomic_DNA"/>
</dbReference>
<sequence length="367" mass="42984">MTKLSYIDSLRGIAILGVIMVHVNLNDPIILPHVMNQIVQNGSRGVQLFYLASSFTLCLSFKNRKEEIHTKKNFFLRRFFRIAPLYYIGIIYYLYLNGLSYENIFMNTELLIKGLANFLFIHAFNPYWINSLIPGGWSVGVEVIFYSIFPFLFPKIADLRQSIYLFIFSILLNSLINFLFNNYFVFNKTAIINEYMYMYFINQLPIFALGIIMYFVLYERNNVTVKTGKPLLMLSVLILIQLFTRTNLLFPEHILFGLFFVVFSVSLSLYRVFLFDNFIINYIGKISFSMYLIHFVVIGHIQKIKSGLFFNENNIYIYIVNFAVVLLLTIIFSSISYRLIELPFQKLGRNLIKNQSVAKKAQQVNEN</sequence>
<organism evidence="3 4">
    <name type="scientific">Fibrella rubiginis</name>
    <dbReference type="NCBI Taxonomy" id="2817060"/>
    <lineage>
        <taxon>Bacteria</taxon>
        <taxon>Pseudomonadati</taxon>
        <taxon>Bacteroidota</taxon>
        <taxon>Cytophagia</taxon>
        <taxon>Cytophagales</taxon>
        <taxon>Spirosomataceae</taxon>
        <taxon>Fibrella</taxon>
    </lineage>
</organism>
<dbReference type="AlphaFoldDB" id="A0A939GJH0"/>
<dbReference type="InterPro" id="IPR002656">
    <property type="entry name" value="Acyl_transf_3_dom"/>
</dbReference>
<evidence type="ECO:0000256" key="1">
    <source>
        <dbReference type="SAM" id="Phobius"/>
    </source>
</evidence>
<feature type="transmembrane region" description="Helical" evidence="1">
    <location>
        <begin position="127"/>
        <end position="151"/>
    </location>
</feature>
<feature type="transmembrane region" description="Helical" evidence="1">
    <location>
        <begin position="196"/>
        <end position="218"/>
    </location>
</feature>
<feature type="transmembrane region" description="Helical" evidence="1">
    <location>
        <begin position="163"/>
        <end position="184"/>
    </location>
</feature>
<proteinExistence type="predicted"/>
<evidence type="ECO:0000259" key="2">
    <source>
        <dbReference type="Pfam" id="PF01757"/>
    </source>
</evidence>
<keyword evidence="3" id="KW-0012">Acyltransferase</keyword>
<accession>A0A939GJH0</accession>
<feature type="domain" description="Acyltransferase 3" evidence="2">
    <location>
        <begin position="5"/>
        <end position="334"/>
    </location>
</feature>
<dbReference type="GO" id="GO:0016020">
    <property type="term" value="C:membrane"/>
    <property type="evidence" value="ECO:0007669"/>
    <property type="project" value="TreeGrafter"/>
</dbReference>
<dbReference type="GO" id="GO:0000271">
    <property type="term" value="P:polysaccharide biosynthetic process"/>
    <property type="evidence" value="ECO:0007669"/>
    <property type="project" value="TreeGrafter"/>
</dbReference>
<keyword evidence="1" id="KW-0812">Transmembrane</keyword>
<dbReference type="Proteomes" id="UP000664034">
    <property type="component" value="Unassembled WGS sequence"/>
</dbReference>
<name>A0A939GJH0_9BACT</name>
<protein>
    <submittedName>
        <fullName evidence="3">Acyltransferase</fullName>
    </submittedName>
</protein>
<keyword evidence="1" id="KW-1133">Transmembrane helix</keyword>
<evidence type="ECO:0000313" key="4">
    <source>
        <dbReference type="Proteomes" id="UP000664034"/>
    </source>
</evidence>
<dbReference type="PANTHER" id="PTHR23028">
    <property type="entry name" value="ACETYLTRANSFERASE"/>
    <property type="match status" value="1"/>
</dbReference>
<keyword evidence="4" id="KW-1185">Reference proteome</keyword>
<comment type="caution">
    <text evidence="3">The sequence shown here is derived from an EMBL/GenBank/DDBJ whole genome shotgun (WGS) entry which is preliminary data.</text>
</comment>
<keyword evidence="3" id="KW-0808">Transferase</keyword>
<dbReference type="InterPro" id="IPR050879">
    <property type="entry name" value="Acyltransferase_3"/>
</dbReference>
<evidence type="ECO:0000313" key="3">
    <source>
        <dbReference type="EMBL" id="MBO0937578.1"/>
    </source>
</evidence>
<keyword evidence="1" id="KW-0472">Membrane</keyword>
<feature type="transmembrane region" description="Helical" evidence="1">
    <location>
        <begin position="75"/>
        <end position="95"/>
    </location>
</feature>
<feature type="transmembrane region" description="Helical" evidence="1">
    <location>
        <begin position="254"/>
        <end position="274"/>
    </location>
</feature>